<comment type="caution">
    <text evidence="1">The sequence shown here is derived from an EMBL/GenBank/DDBJ whole genome shotgun (WGS) entry which is preliminary data.</text>
</comment>
<dbReference type="EMBL" id="JBAMMX010000018">
    <property type="protein sequence ID" value="KAK6923352.1"/>
    <property type="molecule type" value="Genomic_DNA"/>
</dbReference>
<dbReference type="InterPro" id="IPR003772">
    <property type="entry name" value="YceD"/>
</dbReference>
<evidence type="ECO:0000313" key="1">
    <source>
        <dbReference type="EMBL" id="KAK6923352.1"/>
    </source>
</evidence>
<name>A0AAN8VA06_9MAGN</name>
<sequence length="319" mass="35883">MLVSVASLAPLVSFPVHEPLSLQNLKFYKSFAPRIHLCTNFNCKVPCTTKIFFRNLPKHCRASPSFNFTTEPTKASSGWEFLQEEYGEEELEDEGSPWVGAVVYRRNPSVSHLEYCTTLERLGLGKLSTDISRSTASSMGLRVTSAVKDYPFGTPVQVSVDVTRKKQMLRLDGIIKTVITLGCNRCGEPAAECVFSNFSLLLMEEPIEEPEIIDMGIIFGDGKSRFSIRNSEEDEDDETSVDWDDRLYFPPEEKEVDISKHIRDMVHVEITINAICDPKCKGLCLKCGANLNISSCKCNDQRVMEKGVSPFDNLKKQMQ</sequence>
<dbReference type="PANTHER" id="PTHR34374:SF1">
    <property type="entry name" value="LARGE RIBOSOMAL RNA SUBUNIT ACCUMULATION PROTEIN YCED HOMOLOG 1, CHLOROPLASTIC"/>
    <property type="match status" value="1"/>
</dbReference>
<dbReference type="Pfam" id="PF02620">
    <property type="entry name" value="YceD"/>
    <property type="match status" value="1"/>
</dbReference>
<evidence type="ECO:0000313" key="2">
    <source>
        <dbReference type="Proteomes" id="UP001370490"/>
    </source>
</evidence>
<organism evidence="1 2">
    <name type="scientific">Dillenia turbinata</name>
    <dbReference type="NCBI Taxonomy" id="194707"/>
    <lineage>
        <taxon>Eukaryota</taxon>
        <taxon>Viridiplantae</taxon>
        <taxon>Streptophyta</taxon>
        <taxon>Embryophyta</taxon>
        <taxon>Tracheophyta</taxon>
        <taxon>Spermatophyta</taxon>
        <taxon>Magnoliopsida</taxon>
        <taxon>eudicotyledons</taxon>
        <taxon>Gunneridae</taxon>
        <taxon>Pentapetalae</taxon>
        <taxon>Dilleniales</taxon>
        <taxon>Dilleniaceae</taxon>
        <taxon>Dillenia</taxon>
    </lineage>
</organism>
<keyword evidence="2" id="KW-1185">Reference proteome</keyword>
<gene>
    <name evidence="1" type="ORF">RJ641_011656</name>
</gene>
<protein>
    <submittedName>
        <fullName evidence="1">Large ribosomal RNA subunit accumulation protein YceD</fullName>
    </submittedName>
</protein>
<accession>A0AAN8VA06</accession>
<proteinExistence type="predicted"/>
<dbReference type="PANTHER" id="PTHR34374">
    <property type="entry name" value="LARGE RIBOSOMAL RNA SUBUNIT ACCUMULATION PROTEIN YCED HOMOLOG 1, CHLOROPLASTIC"/>
    <property type="match status" value="1"/>
</dbReference>
<dbReference type="Proteomes" id="UP001370490">
    <property type="component" value="Unassembled WGS sequence"/>
</dbReference>
<reference evidence="1 2" key="1">
    <citation type="submission" date="2023-12" db="EMBL/GenBank/DDBJ databases">
        <title>A high-quality genome assembly for Dillenia turbinata (Dilleniales).</title>
        <authorList>
            <person name="Chanderbali A."/>
        </authorList>
    </citation>
    <scope>NUCLEOTIDE SEQUENCE [LARGE SCALE GENOMIC DNA]</scope>
    <source>
        <strain evidence="1">LSX21</strain>
        <tissue evidence="1">Leaf</tissue>
    </source>
</reference>
<dbReference type="AlphaFoldDB" id="A0AAN8VA06"/>